<evidence type="ECO:0008006" key="5">
    <source>
        <dbReference type="Google" id="ProtNLM"/>
    </source>
</evidence>
<feature type="region of interest" description="Disordered" evidence="1">
    <location>
        <begin position="1"/>
        <end position="22"/>
    </location>
</feature>
<dbReference type="eggNOG" id="ENOG50305ZD">
    <property type="taxonomic scope" value="Bacteria"/>
</dbReference>
<feature type="transmembrane region" description="Helical" evidence="2">
    <location>
        <begin position="126"/>
        <end position="146"/>
    </location>
</feature>
<keyword evidence="2" id="KW-0472">Membrane</keyword>
<dbReference type="NCBIfam" id="TIGR02611">
    <property type="entry name" value="TIGR02611 family protein"/>
    <property type="match status" value="1"/>
</dbReference>
<evidence type="ECO:0000313" key="3">
    <source>
        <dbReference type="EMBL" id="BAC17387.1"/>
    </source>
</evidence>
<dbReference type="Proteomes" id="UP000001409">
    <property type="component" value="Chromosome"/>
</dbReference>
<proteinExistence type="predicted"/>
<accession>Q8FS28</accession>
<reference evidence="3 4" key="1">
    <citation type="journal article" date="2003" name="Genome Res.">
        <title>Comparative complete genome sequence analysis of the amino acid replacements responsible for the thermostability of Corynebacterium efficiens.</title>
        <authorList>
            <person name="Nishio Y."/>
            <person name="Nakamura Y."/>
            <person name="Kawarabayasi Y."/>
            <person name="Usuda Y."/>
            <person name="Kimura E."/>
            <person name="Sugimoto S."/>
            <person name="Matsui K."/>
            <person name="Yamagishi A."/>
            <person name="Kikuchi H."/>
            <person name="Ikeo K."/>
            <person name="Gojobori T."/>
        </authorList>
    </citation>
    <scope>NUCLEOTIDE SEQUENCE [LARGE SCALE GENOMIC DNA]</scope>
    <source>
        <strain evidence="4">DSM 44549 / YS-314 / AJ 12310 / JCM 11189 / NBRC 100395</strain>
    </source>
</reference>
<sequence>MPPPSWRAHRFHPSHRGGTDSMGTMRELVQDRIERLQDAHERSKKKKYGFLVRPATLILGWVVMIIGLITIPLPGQGWLTTFIGVGILSLEQNWAKRLLGWGVHQYDRFFAWYATKSFRFRMLTMAVLLVLIWIVFAVTFWAMWIYGTLPWADEFMEWLGFSR</sequence>
<evidence type="ECO:0000256" key="1">
    <source>
        <dbReference type="SAM" id="MobiDB-lite"/>
    </source>
</evidence>
<keyword evidence="4" id="KW-1185">Reference proteome</keyword>
<dbReference type="InterPro" id="IPR013434">
    <property type="entry name" value="CHP02611"/>
</dbReference>
<feature type="transmembrane region" description="Helical" evidence="2">
    <location>
        <begin position="50"/>
        <end position="71"/>
    </location>
</feature>
<dbReference type="AlphaFoldDB" id="Q8FS28"/>
<dbReference type="Pfam" id="PF09656">
    <property type="entry name" value="PGPGW"/>
    <property type="match status" value="1"/>
</dbReference>
<name>Q8FS28_COREF</name>
<keyword evidence="2" id="KW-1133">Transmembrane helix</keyword>
<organism evidence="3 4">
    <name type="scientific">Corynebacterium efficiens (strain DSM 44549 / YS-314 / AJ 12310 / JCM 11189 / NBRC 100395)</name>
    <dbReference type="NCBI Taxonomy" id="196164"/>
    <lineage>
        <taxon>Bacteria</taxon>
        <taxon>Bacillati</taxon>
        <taxon>Actinomycetota</taxon>
        <taxon>Actinomycetes</taxon>
        <taxon>Mycobacteriales</taxon>
        <taxon>Corynebacteriaceae</taxon>
        <taxon>Corynebacterium</taxon>
    </lineage>
</organism>
<keyword evidence="2" id="KW-0812">Transmembrane</keyword>
<dbReference type="HOGENOM" id="CLU_122355_2_1_11"/>
<dbReference type="KEGG" id="cef:CE0577"/>
<evidence type="ECO:0000256" key="2">
    <source>
        <dbReference type="SAM" id="Phobius"/>
    </source>
</evidence>
<feature type="transmembrane region" description="Helical" evidence="2">
    <location>
        <begin position="77"/>
        <end position="95"/>
    </location>
</feature>
<evidence type="ECO:0000313" key="4">
    <source>
        <dbReference type="Proteomes" id="UP000001409"/>
    </source>
</evidence>
<dbReference type="EMBL" id="BA000035">
    <property type="protein sequence ID" value="BAC17387.1"/>
    <property type="molecule type" value="Genomic_DNA"/>
</dbReference>
<protein>
    <recommendedName>
        <fullName evidence="5">TIGR02611 family protein</fullName>
    </recommendedName>
</protein>
<dbReference type="STRING" id="196164.gene:10740979"/>
<dbReference type="InterPro" id="IPR019099">
    <property type="entry name" value="Uncharacterised_PGPGW_TM"/>
</dbReference>